<accession>A0A078M7D3</accession>
<dbReference type="InterPro" id="IPR018604">
    <property type="entry name" value="YycI-like"/>
</dbReference>
<dbReference type="GO" id="GO:0016020">
    <property type="term" value="C:membrane"/>
    <property type="evidence" value="ECO:0007669"/>
    <property type="project" value="InterPro"/>
</dbReference>
<keyword evidence="1" id="KW-0472">Membrane</keyword>
<evidence type="ECO:0000313" key="3">
    <source>
        <dbReference type="EMBL" id="CEA02199.1"/>
    </source>
</evidence>
<dbReference type="Proteomes" id="UP000044136">
    <property type="component" value="Unassembled WGS sequence"/>
</dbReference>
<evidence type="ECO:0000256" key="1">
    <source>
        <dbReference type="SAM" id="Phobius"/>
    </source>
</evidence>
<organism evidence="3 4">
    <name type="scientific">Jeotgalicoccus saudimassiliensis</name>
    <dbReference type="NCBI Taxonomy" id="1461582"/>
    <lineage>
        <taxon>Bacteria</taxon>
        <taxon>Bacillati</taxon>
        <taxon>Bacillota</taxon>
        <taxon>Bacilli</taxon>
        <taxon>Bacillales</taxon>
        <taxon>Staphylococcaceae</taxon>
        <taxon>Jeotgalicoccus</taxon>
    </lineage>
</organism>
<evidence type="ECO:0000313" key="4">
    <source>
        <dbReference type="Proteomes" id="UP000044136"/>
    </source>
</evidence>
<gene>
    <name evidence="3" type="ORF">BN1048_01632</name>
</gene>
<keyword evidence="1" id="KW-0812">Transmembrane</keyword>
<proteinExistence type="predicted"/>
<evidence type="ECO:0000259" key="2">
    <source>
        <dbReference type="Pfam" id="PF09648"/>
    </source>
</evidence>
<dbReference type="OrthoDB" id="2388036at2"/>
<reference evidence="3 4" key="1">
    <citation type="submission" date="2014-07" db="EMBL/GenBank/DDBJ databases">
        <authorList>
            <person name="Urmite Genomes Urmite Genomes"/>
        </authorList>
    </citation>
    <scope>NUCLEOTIDE SEQUENCE [LARGE SCALE GENOMIC DNA]</scope>
    <source>
        <strain evidence="3 4">13MG44_air</strain>
    </source>
</reference>
<dbReference type="Gene3D" id="2.40.128.690">
    <property type="entry name" value="YycH protein, domain 3-like"/>
    <property type="match status" value="1"/>
</dbReference>
<dbReference type="RefSeq" id="WP_035810154.1">
    <property type="nucleotide sequence ID" value="NZ_CCSE01000001.1"/>
</dbReference>
<feature type="domain" description="Regulatory protein YycH-like" evidence="2">
    <location>
        <begin position="79"/>
        <end position="234"/>
    </location>
</feature>
<dbReference type="Pfam" id="PF09648">
    <property type="entry name" value="YycI"/>
    <property type="match status" value="1"/>
</dbReference>
<sequence>MDWRLAKSLFIAAFLLMNAVLVYILYNESNDEVRELSDTTNALSETNIDTGALDGFENVKMKIIIGEPEELDHEDDMSEEEMVLTLPIEEPVTFAPEGLKTYKDNSIYRGGEYHYDEVMSQPDTITFNQYYDGYPIFSHEAARLYFSEESATVTQGYVENIEKSDYAVEQHVRHPKIIVEELYLQGNITDNAVIESAKLGYYIILEENDRVMMRPKWQFEITDEDIERILYVDALSQTEDIIERE</sequence>
<dbReference type="AlphaFoldDB" id="A0A078M7D3"/>
<name>A0A078M7D3_9STAP</name>
<dbReference type="HOGENOM" id="CLU_078250_2_0_9"/>
<keyword evidence="1" id="KW-1133">Transmembrane helix</keyword>
<keyword evidence="4" id="KW-1185">Reference proteome</keyword>
<dbReference type="STRING" id="1461582.BN1048_01632"/>
<feature type="transmembrane region" description="Helical" evidence="1">
    <location>
        <begin position="9"/>
        <end position="26"/>
    </location>
</feature>
<dbReference type="EMBL" id="CCSE01000001">
    <property type="protein sequence ID" value="CEA02199.1"/>
    <property type="molecule type" value="Genomic_DNA"/>
</dbReference>
<protein>
    <submittedName>
        <fullName evidence="3">YycH protein</fullName>
    </submittedName>
</protein>
<dbReference type="eggNOG" id="COG4853">
    <property type="taxonomic scope" value="Bacteria"/>
</dbReference>